<evidence type="ECO:0000259" key="4">
    <source>
        <dbReference type="Pfam" id="PF03486"/>
    </source>
</evidence>
<evidence type="ECO:0000256" key="1">
    <source>
        <dbReference type="ARBA" id="ARBA00001974"/>
    </source>
</evidence>
<dbReference type="InterPro" id="IPR055178">
    <property type="entry name" value="RsdA/BaiN/AoA(So)-like_dom"/>
</dbReference>
<evidence type="ECO:0000256" key="2">
    <source>
        <dbReference type="ARBA" id="ARBA00022630"/>
    </source>
</evidence>
<dbReference type="Gene3D" id="1.10.8.260">
    <property type="entry name" value="HI0933 insert domain-like"/>
    <property type="match status" value="1"/>
</dbReference>
<comment type="cofactor">
    <cofactor evidence="1">
        <name>FAD</name>
        <dbReference type="ChEBI" id="CHEBI:57692"/>
    </cofactor>
</comment>
<protein>
    <submittedName>
        <fullName evidence="6">TIGR03862 family flavoprotein</fullName>
    </submittedName>
</protein>
<reference evidence="6 7" key="1">
    <citation type="submission" date="2020-04" db="EMBL/GenBank/DDBJ databases">
        <title>Luteolibacter sp. G-1-1-1 isolated from soil.</title>
        <authorList>
            <person name="Dahal R.H."/>
        </authorList>
    </citation>
    <scope>NUCLEOTIDE SEQUENCE [LARGE SCALE GENOMIC DNA]</scope>
    <source>
        <strain evidence="6 7">G-1-1-1</strain>
    </source>
</reference>
<organism evidence="6 7">
    <name type="scientific">Luteolibacter luteus</name>
    <dbReference type="NCBI Taxonomy" id="2728835"/>
    <lineage>
        <taxon>Bacteria</taxon>
        <taxon>Pseudomonadati</taxon>
        <taxon>Verrucomicrobiota</taxon>
        <taxon>Verrucomicrobiia</taxon>
        <taxon>Verrucomicrobiales</taxon>
        <taxon>Verrucomicrobiaceae</taxon>
        <taxon>Luteolibacter</taxon>
    </lineage>
</organism>
<dbReference type="NCBIfam" id="TIGR00275">
    <property type="entry name" value="aminoacetone oxidase family FAD-binding enzyme"/>
    <property type="match status" value="1"/>
</dbReference>
<dbReference type="InterPro" id="IPR004792">
    <property type="entry name" value="BaiN-like"/>
</dbReference>
<dbReference type="KEGG" id="luo:HHL09_04185"/>
<dbReference type="PANTHER" id="PTHR42887:SF1">
    <property type="entry name" value="BLR3961 PROTEIN"/>
    <property type="match status" value="1"/>
</dbReference>
<evidence type="ECO:0000313" key="7">
    <source>
        <dbReference type="Proteomes" id="UP000501812"/>
    </source>
</evidence>
<dbReference type="InterPro" id="IPR023166">
    <property type="entry name" value="BaiN-like_dom_sf"/>
</dbReference>
<keyword evidence="7" id="KW-1185">Reference proteome</keyword>
<proteinExistence type="predicted"/>
<dbReference type="PRINTS" id="PR00419">
    <property type="entry name" value="ADXRDTASE"/>
</dbReference>
<dbReference type="InterPro" id="IPR022460">
    <property type="entry name" value="Flavoprotein_PP4765"/>
</dbReference>
<dbReference type="Gene3D" id="2.40.30.10">
    <property type="entry name" value="Translation factors"/>
    <property type="match status" value="1"/>
</dbReference>
<gene>
    <name evidence="6" type="ORF">HHL09_04185</name>
</gene>
<dbReference type="Gene3D" id="3.50.50.60">
    <property type="entry name" value="FAD/NAD(P)-binding domain"/>
    <property type="match status" value="1"/>
</dbReference>
<keyword evidence="2" id="KW-0285">Flavoprotein</keyword>
<dbReference type="Pfam" id="PF22780">
    <property type="entry name" value="HI0933_like_1st"/>
    <property type="match status" value="1"/>
</dbReference>
<dbReference type="SUPFAM" id="SSF51905">
    <property type="entry name" value="FAD/NAD(P)-binding domain"/>
    <property type="match status" value="1"/>
</dbReference>
<name>A0A858RSK3_9BACT</name>
<dbReference type="AlphaFoldDB" id="A0A858RSK3"/>
<feature type="domain" description="RsdA/BaiN/AoA(So)-like insert" evidence="5">
    <location>
        <begin position="211"/>
        <end position="353"/>
    </location>
</feature>
<dbReference type="Pfam" id="PF03486">
    <property type="entry name" value="HI0933_like"/>
    <property type="match status" value="1"/>
</dbReference>
<dbReference type="SUPFAM" id="SSF160996">
    <property type="entry name" value="HI0933 insert domain-like"/>
    <property type="match status" value="1"/>
</dbReference>
<evidence type="ECO:0000313" key="6">
    <source>
        <dbReference type="EMBL" id="QJE99190.1"/>
    </source>
</evidence>
<dbReference type="InterPro" id="IPR057661">
    <property type="entry name" value="RsdA/BaiN/AoA(So)_Rossmann"/>
</dbReference>
<dbReference type="Proteomes" id="UP000501812">
    <property type="component" value="Chromosome"/>
</dbReference>
<keyword evidence="3" id="KW-0274">FAD</keyword>
<accession>A0A858RSK3</accession>
<evidence type="ECO:0000259" key="5">
    <source>
        <dbReference type="Pfam" id="PF22780"/>
    </source>
</evidence>
<dbReference type="PANTHER" id="PTHR42887">
    <property type="entry name" value="OS12G0638800 PROTEIN"/>
    <property type="match status" value="1"/>
</dbReference>
<sequence>MRHVQGHDQSRHSLMSKKIAVIGGGPAGLRAAEVAAIAGASVTVFEAKPSVGRKLLVAGRGGLNLTHGEDFSSFITRYSGPDQPPEFWEKVLSAFTPSDLRDWAAGLGIETFQQRTGRIYPREMKAAPLLRRWVECLRGLGVSFEMNHRWCGLVPGNPHQVEFRIHDESRTFTADVVILAMGGASWPITGSDGGWVSTLQGLGIKVNPLAPANCGWETKWSPQLLAAVEGQPLKNLVVRAGATEAKGELMITAYGLEGGAIYQLGAVLRDMPQPVLHLDLKPTFTEAQLAQKLESSRGNLVETCKRLWKLSDAAHAIFRENLSADENPDSLARHAKNCPVHLTGPRPIEEAISSAGGVCWSELDEKLMLRRLPGVYVAGEMIDWEAPTGGYLMQGCFATGTMVGRCFTAV</sequence>
<feature type="domain" description="RsdA/BaiN/AoA(So)-like Rossmann fold-like" evidence="4">
    <location>
        <begin position="18"/>
        <end position="405"/>
    </location>
</feature>
<dbReference type="EMBL" id="CP051774">
    <property type="protein sequence ID" value="QJE99190.1"/>
    <property type="molecule type" value="Genomic_DNA"/>
</dbReference>
<dbReference type="NCBIfam" id="TIGR03862">
    <property type="entry name" value="flavo_PP4765"/>
    <property type="match status" value="1"/>
</dbReference>
<evidence type="ECO:0000256" key="3">
    <source>
        <dbReference type="ARBA" id="ARBA00022827"/>
    </source>
</evidence>
<dbReference type="InterPro" id="IPR036188">
    <property type="entry name" value="FAD/NAD-bd_sf"/>
</dbReference>